<dbReference type="InterPro" id="IPR010846">
    <property type="entry name" value="AmiA-like"/>
</dbReference>
<feature type="signal peptide" evidence="1">
    <location>
        <begin position="1"/>
        <end position="20"/>
    </location>
</feature>
<evidence type="ECO:0008006" key="4">
    <source>
        <dbReference type="Google" id="ProtNLM"/>
    </source>
</evidence>
<dbReference type="Gene3D" id="1.10.3670.10">
    <property type="entry name" value="Putative xylanase like domain"/>
    <property type="match status" value="1"/>
</dbReference>
<feature type="chain" id="PRO_5004812390" description="Xylanase" evidence="1">
    <location>
        <begin position="21"/>
        <end position="287"/>
    </location>
</feature>
<dbReference type="Pfam" id="PF07313">
    <property type="entry name" value="AmiA-like"/>
    <property type="match status" value="1"/>
</dbReference>
<proteinExistence type="predicted"/>
<dbReference type="EMBL" id="AYUF01000493">
    <property type="protein sequence ID" value="ETK00940.1"/>
    <property type="molecule type" value="Genomic_DNA"/>
</dbReference>
<evidence type="ECO:0000313" key="3">
    <source>
        <dbReference type="Proteomes" id="UP000018837"/>
    </source>
</evidence>
<organism evidence="2 3">
    <name type="scientific">Tannerella sp. oral taxon BU063 isolate Cell 2</name>
    <dbReference type="NCBI Taxonomy" id="1411148"/>
    <lineage>
        <taxon>Bacteria</taxon>
        <taxon>Pseudomonadati</taxon>
        <taxon>Bacteroidota</taxon>
        <taxon>Bacteroidia</taxon>
        <taxon>Bacteroidales</taxon>
        <taxon>Tannerellaceae</taxon>
        <taxon>Tannerella</taxon>
    </lineage>
</organism>
<evidence type="ECO:0000256" key="1">
    <source>
        <dbReference type="SAM" id="SignalP"/>
    </source>
</evidence>
<dbReference type="InterPro" id="IPR038765">
    <property type="entry name" value="Papain-like_cys_pep_sf"/>
</dbReference>
<keyword evidence="1" id="KW-0732">Signal</keyword>
<sequence length="287" mass="31850">MKRVISILLCAWWAITSSPADDWSGNLTFSVEDMAAFNGCMGTLRSAADPRPVGTATLAAARYFVGRPYVASTLEREPERLVVNLREWDCTTLVESAVALARTAQSPTPTFDVYLRELSRLRYRTAVITDYTDRLHYFTDWIYENARRGLVRDVTAEIGGRPYQPRLSFMSTHPDRYAALRSHPTRVNLLRVKEAEISARNGYALLPTAAIPSAASHLRDGDIVCFVTNVPGLDISHVGIICRRGRTVTFVHASSSAGRVIVEPTSLHAYAARNPRTIGIMVVRPVD</sequence>
<evidence type="ECO:0000313" key="2">
    <source>
        <dbReference type="EMBL" id="ETK00940.1"/>
    </source>
</evidence>
<dbReference type="PATRIC" id="fig|1411148.3.peg.2058"/>
<dbReference type="SUPFAM" id="SSF54001">
    <property type="entry name" value="Cysteine proteinases"/>
    <property type="match status" value="1"/>
</dbReference>
<protein>
    <recommendedName>
        <fullName evidence="4">Xylanase</fullName>
    </recommendedName>
</protein>
<reference evidence="2 3" key="1">
    <citation type="submission" date="2013-11" db="EMBL/GenBank/DDBJ databases">
        <title>Single cell genomics of uncultured Tannerella BU063 (oral taxon 286).</title>
        <authorList>
            <person name="Beall C.J."/>
            <person name="Campbell A.G."/>
            <person name="Griffen A.L."/>
            <person name="Podar M."/>
            <person name="Leys E.J."/>
        </authorList>
    </citation>
    <scope>NUCLEOTIDE SEQUENCE [LARGE SCALE GENOMIC DNA]</scope>
    <source>
        <strain evidence="2">Cell 2</strain>
    </source>
</reference>
<dbReference type="Proteomes" id="UP000018837">
    <property type="component" value="Unassembled WGS sequence"/>
</dbReference>
<accession>W2C189</accession>
<name>W2C189_9BACT</name>
<gene>
    <name evidence="2" type="ORF">N425_12425</name>
</gene>
<dbReference type="Gene3D" id="2.30.260.10">
    <property type="entry name" value="putative xylanase like domain"/>
    <property type="match status" value="1"/>
</dbReference>
<comment type="caution">
    <text evidence="2">The sequence shown here is derived from an EMBL/GenBank/DDBJ whole genome shotgun (WGS) entry which is preliminary data.</text>
</comment>
<dbReference type="AlphaFoldDB" id="W2C189"/>